<dbReference type="Gene3D" id="1.10.472.10">
    <property type="entry name" value="Cyclin-like"/>
    <property type="match status" value="2"/>
</dbReference>
<keyword evidence="7" id="KW-1185">Reference proteome</keyword>
<feature type="domain" description="Cyclin C-terminal" evidence="5">
    <location>
        <begin position="256"/>
        <end position="378"/>
    </location>
</feature>
<dbReference type="EMBL" id="AHAT01023795">
    <property type="status" value="NOT_ANNOTATED_CDS"/>
    <property type="molecule type" value="Genomic_DNA"/>
</dbReference>
<dbReference type="CDD" id="cd20537">
    <property type="entry name" value="CYCLIN_CCNO-like_rpt2"/>
    <property type="match status" value="1"/>
</dbReference>
<dbReference type="GO" id="GO:0000082">
    <property type="term" value="P:G1/S transition of mitotic cell cycle"/>
    <property type="evidence" value="ECO:0000318"/>
    <property type="project" value="GO_Central"/>
</dbReference>
<evidence type="ECO:0000313" key="6">
    <source>
        <dbReference type="Ensembl" id="ENSLOCP00000018054.1"/>
    </source>
</evidence>
<dbReference type="eggNOG" id="KOG0653">
    <property type="taxonomic scope" value="Eukaryota"/>
</dbReference>
<dbReference type="InterPro" id="IPR006671">
    <property type="entry name" value="Cyclin_N"/>
</dbReference>
<comment type="similarity">
    <text evidence="2">Belongs to the cyclin family.</text>
</comment>
<evidence type="ECO:0000256" key="2">
    <source>
        <dbReference type="RuleBase" id="RU000383"/>
    </source>
</evidence>
<dbReference type="GO" id="GO:0000307">
    <property type="term" value="C:cyclin-dependent protein kinase holoenzyme complex"/>
    <property type="evidence" value="ECO:0000318"/>
    <property type="project" value="GO_Central"/>
</dbReference>
<dbReference type="HOGENOM" id="CLU_020695_5_0_1"/>
<dbReference type="GO" id="GO:0016538">
    <property type="term" value="F:cyclin-dependent protein serine/threonine kinase regulator activity"/>
    <property type="evidence" value="ECO:0000318"/>
    <property type="project" value="GO_Central"/>
</dbReference>
<dbReference type="Proteomes" id="UP000018468">
    <property type="component" value="Linkage group LG2"/>
</dbReference>
<dbReference type="GO" id="GO:0005634">
    <property type="term" value="C:nucleus"/>
    <property type="evidence" value="ECO:0000318"/>
    <property type="project" value="GO_Central"/>
</dbReference>
<dbReference type="InParanoid" id="W5NBP5"/>
<evidence type="ECO:0000256" key="1">
    <source>
        <dbReference type="ARBA" id="ARBA00023127"/>
    </source>
</evidence>
<dbReference type="AlphaFoldDB" id="W5NBP5"/>
<reference evidence="7" key="1">
    <citation type="submission" date="2011-12" db="EMBL/GenBank/DDBJ databases">
        <title>The Draft Genome of Lepisosteus oculatus.</title>
        <authorList>
            <consortium name="The Broad Institute Genome Assembly &amp; Analysis Group"/>
            <consortium name="Computational R&amp;D Group"/>
            <consortium name="and Sequencing Platform"/>
            <person name="Di Palma F."/>
            <person name="Alfoldi J."/>
            <person name="Johnson J."/>
            <person name="Berlin A."/>
            <person name="Gnerre S."/>
            <person name="Jaffe D."/>
            <person name="MacCallum I."/>
            <person name="Young S."/>
            <person name="Walker B.J."/>
            <person name="Lander E.S."/>
            <person name="Lindblad-Toh K."/>
        </authorList>
    </citation>
    <scope>NUCLEOTIDE SEQUENCE [LARGE SCALE GENOMIC DNA]</scope>
</reference>
<feature type="region of interest" description="Disordered" evidence="3">
    <location>
        <begin position="18"/>
        <end position="39"/>
    </location>
</feature>
<dbReference type="FunFam" id="1.10.472.10:FF:000057">
    <property type="entry name" value="Cyclin N-terminal domain containing 2"/>
    <property type="match status" value="1"/>
</dbReference>
<dbReference type="InterPro" id="IPR004367">
    <property type="entry name" value="Cyclin_C-dom"/>
</dbReference>
<dbReference type="SMART" id="SM00385">
    <property type="entry name" value="CYCLIN"/>
    <property type="match status" value="2"/>
</dbReference>
<organism evidence="6 7">
    <name type="scientific">Lepisosteus oculatus</name>
    <name type="common">Spotted gar</name>
    <dbReference type="NCBI Taxonomy" id="7918"/>
    <lineage>
        <taxon>Eukaryota</taxon>
        <taxon>Metazoa</taxon>
        <taxon>Chordata</taxon>
        <taxon>Craniata</taxon>
        <taxon>Vertebrata</taxon>
        <taxon>Euteleostomi</taxon>
        <taxon>Actinopterygii</taxon>
        <taxon>Neopterygii</taxon>
        <taxon>Holostei</taxon>
        <taxon>Semionotiformes</taxon>
        <taxon>Lepisosteidae</taxon>
        <taxon>Lepisosteus</taxon>
    </lineage>
</organism>
<dbReference type="FunFam" id="1.10.472.10:FF:000255">
    <property type="entry name" value="Si:ch211-132b12.8"/>
    <property type="match status" value="1"/>
</dbReference>
<evidence type="ECO:0000256" key="3">
    <source>
        <dbReference type="SAM" id="MobiDB-lite"/>
    </source>
</evidence>
<dbReference type="FunCoup" id="W5NBP5">
    <property type="interactions" value="1"/>
</dbReference>
<proteinExistence type="inferred from homology"/>
<dbReference type="OMA" id="CSLMDHT"/>
<dbReference type="InterPro" id="IPR013763">
    <property type="entry name" value="Cyclin-like_dom"/>
</dbReference>
<dbReference type="SUPFAM" id="SSF47954">
    <property type="entry name" value="Cyclin-like"/>
    <property type="match status" value="2"/>
</dbReference>
<sequence length="388" mass="44256">MARPNLCDPKLVLDPHKKLEEKRAPLKSWANTSMGKDRRQQVEIENKVLSPSPSEPGVRAARRPDMAMDCIEENGHRHALSLWLTDERGTDSTILLQYGSLDMAPSLLMRDMEVAMEKLGLTFVKIYALDIFCDMMRKQSSYALQSPELPSGFTSCTRAILVDWLIQVHDAFHYSEETLYLTVHLLNRCMRSCRVSIATFQLLGMACLFIASKREECLLPEVSELCFLMENTYSKKQLLRMERHVLKELKYDLSYCYPLHFLLLSGTITRYSAQVLWMARYFLELTLLEPQCLVFQPVQLASAALCLACRVLQGQLFPASERAWMTAGSIYICSERTAQRILHYIARLVMRAGASETQATFLKFSSVTRLQVSLHPCLQSVLPLLGLL</sequence>
<accession>W5NBP5</accession>
<reference evidence="6" key="3">
    <citation type="submission" date="2025-09" db="UniProtKB">
        <authorList>
            <consortium name="Ensembl"/>
        </authorList>
    </citation>
    <scope>IDENTIFICATION</scope>
</reference>
<dbReference type="GO" id="GO:0005737">
    <property type="term" value="C:cytoplasm"/>
    <property type="evidence" value="ECO:0000318"/>
    <property type="project" value="GO_Central"/>
</dbReference>
<reference evidence="6" key="2">
    <citation type="submission" date="2025-08" db="UniProtKB">
        <authorList>
            <consortium name="Ensembl"/>
        </authorList>
    </citation>
    <scope>IDENTIFICATION</scope>
</reference>
<dbReference type="GeneTree" id="ENSGT00920000149201"/>
<evidence type="ECO:0000259" key="5">
    <source>
        <dbReference type="SMART" id="SM01332"/>
    </source>
</evidence>
<dbReference type="STRING" id="7918.ENSLOCP00000018054"/>
<feature type="domain" description="Cyclin-like" evidence="4">
    <location>
        <begin position="163"/>
        <end position="247"/>
    </location>
</feature>
<dbReference type="InterPro" id="IPR036915">
    <property type="entry name" value="Cyclin-like_sf"/>
</dbReference>
<feature type="domain" description="Cyclin-like" evidence="4">
    <location>
        <begin position="260"/>
        <end position="347"/>
    </location>
</feature>
<evidence type="ECO:0000259" key="4">
    <source>
        <dbReference type="SMART" id="SM00385"/>
    </source>
</evidence>
<dbReference type="PANTHER" id="PTHR10177">
    <property type="entry name" value="CYCLINS"/>
    <property type="match status" value="1"/>
</dbReference>
<dbReference type="Ensembl" id="ENSLOCT00000018086.1">
    <property type="protein sequence ID" value="ENSLOCP00000018054.1"/>
    <property type="gene ID" value="ENSLOCG00000014668.1"/>
</dbReference>
<evidence type="ECO:0000313" key="7">
    <source>
        <dbReference type="Proteomes" id="UP000018468"/>
    </source>
</evidence>
<protein>
    <submittedName>
        <fullName evidence="6">Cyclin P</fullName>
    </submittedName>
</protein>
<dbReference type="InterPro" id="IPR039361">
    <property type="entry name" value="Cyclin"/>
</dbReference>
<dbReference type="Bgee" id="ENSLOCG00000014668">
    <property type="expression patterns" value="Expressed in ovary and 1 other cell type or tissue"/>
</dbReference>
<dbReference type="SMART" id="SM01332">
    <property type="entry name" value="Cyclin_C"/>
    <property type="match status" value="1"/>
</dbReference>
<dbReference type="CDD" id="cd20542">
    <property type="entry name" value="CYCLIN_CNTD2"/>
    <property type="match status" value="1"/>
</dbReference>
<dbReference type="Pfam" id="PF02984">
    <property type="entry name" value="Cyclin_C"/>
    <property type="match status" value="1"/>
</dbReference>
<name>W5NBP5_LEPOC</name>
<dbReference type="Pfam" id="PF00134">
    <property type="entry name" value="Cyclin_N"/>
    <property type="match status" value="1"/>
</dbReference>
<keyword evidence="1 2" id="KW-0195">Cyclin</keyword>